<proteinExistence type="predicted"/>
<dbReference type="Proteomes" id="UP000499080">
    <property type="component" value="Unassembled WGS sequence"/>
</dbReference>
<evidence type="ECO:0000313" key="2">
    <source>
        <dbReference type="Proteomes" id="UP000499080"/>
    </source>
</evidence>
<name>A0A4Y2VG99_ARAVE</name>
<accession>A0A4Y2VG99</accession>
<organism evidence="1 2">
    <name type="scientific">Araneus ventricosus</name>
    <name type="common">Orbweaver spider</name>
    <name type="synonym">Epeira ventricosa</name>
    <dbReference type="NCBI Taxonomy" id="182803"/>
    <lineage>
        <taxon>Eukaryota</taxon>
        <taxon>Metazoa</taxon>
        <taxon>Ecdysozoa</taxon>
        <taxon>Arthropoda</taxon>
        <taxon>Chelicerata</taxon>
        <taxon>Arachnida</taxon>
        <taxon>Araneae</taxon>
        <taxon>Araneomorphae</taxon>
        <taxon>Entelegynae</taxon>
        <taxon>Araneoidea</taxon>
        <taxon>Araneidae</taxon>
        <taxon>Araneus</taxon>
    </lineage>
</organism>
<reference evidence="1 2" key="1">
    <citation type="journal article" date="2019" name="Sci. Rep.">
        <title>Orb-weaving spider Araneus ventricosus genome elucidates the spidroin gene catalogue.</title>
        <authorList>
            <person name="Kono N."/>
            <person name="Nakamura H."/>
            <person name="Ohtoshi R."/>
            <person name="Moran D.A.P."/>
            <person name="Shinohara A."/>
            <person name="Yoshida Y."/>
            <person name="Fujiwara M."/>
            <person name="Mori M."/>
            <person name="Tomita M."/>
            <person name="Arakawa K."/>
        </authorList>
    </citation>
    <scope>NUCLEOTIDE SEQUENCE [LARGE SCALE GENOMIC DNA]</scope>
</reference>
<evidence type="ECO:0000313" key="1">
    <source>
        <dbReference type="EMBL" id="GBO24319.1"/>
    </source>
</evidence>
<comment type="caution">
    <text evidence="1">The sequence shown here is derived from an EMBL/GenBank/DDBJ whole genome shotgun (WGS) entry which is preliminary data.</text>
</comment>
<keyword evidence="2" id="KW-1185">Reference proteome</keyword>
<dbReference type="AlphaFoldDB" id="A0A4Y2VG99"/>
<protein>
    <submittedName>
        <fullName evidence="1">Uncharacterized protein</fullName>
    </submittedName>
</protein>
<sequence length="94" mass="10563">MFGIQIVSRIRTVGGLSPDFPLEISQQFLSLASSMGIVKKEDTPSLNMPGSLRRVISRWSNDYFLFPKLKEHLSGTKFSSESDVKTVDENWLIG</sequence>
<gene>
    <name evidence="1" type="ORF">AVEN_50435_1</name>
</gene>
<dbReference type="EMBL" id="BGPR01047314">
    <property type="protein sequence ID" value="GBO24319.1"/>
    <property type="molecule type" value="Genomic_DNA"/>
</dbReference>